<evidence type="ECO:0000256" key="8">
    <source>
        <dbReference type="SAM" id="Phobius"/>
    </source>
</evidence>
<evidence type="ECO:0000313" key="9">
    <source>
        <dbReference type="EMBL" id="MBF5058538.1"/>
    </source>
</evidence>
<evidence type="ECO:0000256" key="1">
    <source>
        <dbReference type="ARBA" id="ARBA00004651"/>
    </source>
</evidence>
<keyword evidence="6 8" id="KW-0472">Membrane</keyword>
<feature type="transmembrane region" description="Helical" evidence="8">
    <location>
        <begin position="141"/>
        <end position="162"/>
    </location>
</feature>
<proteinExistence type="inferred from homology"/>
<feature type="region of interest" description="Disordered" evidence="7">
    <location>
        <begin position="1"/>
        <end position="20"/>
    </location>
</feature>
<dbReference type="PANTHER" id="PTHR30531">
    <property type="entry name" value="FLAGELLAR BIOSYNTHETIC PROTEIN FLHB"/>
    <property type="match status" value="1"/>
</dbReference>
<name>A0ABS0AWN2_9BACT</name>
<evidence type="ECO:0000256" key="7">
    <source>
        <dbReference type="SAM" id="MobiDB-lite"/>
    </source>
</evidence>
<comment type="caution">
    <text evidence="9">The sequence shown here is derived from an EMBL/GenBank/DDBJ whole genome shotgun (WGS) entry which is preliminary data.</text>
</comment>
<reference evidence="9 10" key="1">
    <citation type="submission" date="2020-01" db="EMBL/GenBank/DDBJ databases">
        <title>Draft genome sequence of Cand. Neptunochlamydia vexilliferae K9.</title>
        <authorList>
            <person name="Schulz F."/>
            <person name="Koestlbacher S."/>
            <person name="Wascher F."/>
            <person name="Pizzetti I."/>
            <person name="Horn M."/>
        </authorList>
    </citation>
    <scope>NUCLEOTIDE SEQUENCE [LARGE SCALE GENOMIC DNA]</scope>
    <source>
        <strain evidence="9 10">K9</strain>
    </source>
</reference>
<dbReference type="PANTHER" id="PTHR30531:SF12">
    <property type="entry name" value="FLAGELLAR BIOSYNTHETIC PROTEIN FLHB"/>
    <property type="match status" value="1"/>
</dbReference>
<dbReference type="InterPro" id="IPR006135">
    <property type="entry name" value="T3SS_substrate_exporter"/>
</dbReference>
<feature type="transmembrane region" description="Helical" evidence="8">
    <location>
        <begin position="28"/>
        <end position="49"/>
    </location>
</feature>
<keyword evidence="5 8" id="KW-1133">Transmembrane helix</keyword>
<dbReference type="Pfam" id="PF01312">
    <property type="entry name" value="Bac_export_2"/>
    <property type="match status" value="1"/>
</dbReference>
<comment type="similarity">
    <text evidence="2">Belongs to the type III secretion exporter family.</text>
</comment>
<dbReference type="InterPro" id="IPR006307">
    <property type="entry name" value="BsaZ-like"/>
</dbReference>
<evidence type="ECO:0000256" key="2">
    <source>
        <dbReference type="ARBA" id="ARBA00010690"/>
    </source>
</evidence>
<sequence>MAEKTEKATPKKLRDARKKGQVAKSKDFPSAFTFITSFALIVATSGYFFKNLAGFMVTVFTGIGRGGEGDSLFSQIPMYLMAAIQVIFNTSMPFMILISLVGVIVNFLIVGPLFSMQAMKPDIKKLNPVTNLKGMFKLKTFIELLKSIMKIAGAVILIYSVVKNSLPEIIATAAMPIMGSAIVFSKFLVKVAVRVGIFFLAVAIFDLVFQRKNFAKEMKMEKFEVKQEYKDTEGNPEIKGKRRQAQQEIAYQDGPPVARRARAVITNPIHLAIALTYDAEEDPAPKILIMGKGVTAENIVKVAQEHHVPIMRNVPLAQELYNKGTIGHYIPEETYEAIAEVLKWLDTIEATAEPEYNIDIFK</sequence>
<dbReference type="EMBL" id="JAAEJV010000001">
    <property type="protein sequence ID" value="MBF5058538.1"/>
    <property type="molecule type" value="Genomic_DNA"/>
</dbReference>
<feature type="transmembrane region" description="Helical" evidence="8">
    <location>
        <begin position="94"/>
        <end position="115"/>
    </location>
</feature>
<dbReference type="RefSeq" id="WP_194846808.1">
    <property type="nucleotide sequence ID" value="NZ_JAAEJV010000001.1"/>
</dbReference>
<dbReference type="Gene3D" id="3.40.1690.10">
    <property type="entry name" value="secretion proteins EscU"/>
    <property type="match status" value="1"/>
</dbReference>
<gene>
    <name evidence="9" type="ORF">NEPTK9_000034</name>
</gene>
<evidence type="ECO:0000256" key="4">
    <source>
        <dbReference type="ARBA" id="ARBA00022692"/>
    </source>
</evidence>
<feature type="transmembrane region" description="Helical" evidence="8">
    <location>
        <begin position="182"/>
        <end position="209"/>
    </location>
</feature>
<dbReference type="NCBIfam" id="NF004950">
    <property type="entry name" value="PRK06298.1"/>
    <property type="match status" value="1"/>
</dbReference>
<protein>
    <submittedName>
        <fullName evidence="9">Yop proteins translocation protein U</fullName>
    </submittedName>
</protein>
<evidence type="ECO:0000256" key="6">
    <source>
        <dbReference type="ARBA" id="ARBA00023136"/>
    </source>
</evidence>
<keyword evidence="4 8" id="KW-0812">Transmembrane</keyword>
<dbReference type="PRINTS" id="PR00950">
    <property type="entry name" value="TYPE3IMSPROT"/>
</dbReference>
<comment type="subcellular location">
    <subcellularLocation>
        <location evidence="1">Cell membrane</location>
        <topology evidence="1">Multi-pass membrane protein</topology>
    </subcellularLocation>
</comment>
<keyword evidence="10" id="KW-1185">Reference proteome</keyword>
<keyword evidence="3" id="KW-1003">Cell membrane</keyword>
<organism evidence="9 10">
    <name type="scientific">Candidatus Neptunichlamydia vexilliferae</name>
    <dbReference type="NCBI Taxonomy" id="1651774"/>
    <lineage>
        <taxon>Bacteria</taxon>
        <taxon>Pseudomonadati</taxon>
        <taxon>Chlamydiota</taxon>
        <taxon>Chlamydiia</taxon>
        <taxon>Parachlamydiales</taxon>
        <taxon>Simkaniaceae</taxon>
        <taxon>Candidatus Neptunichlamydia</taxon>
    </lineage>
</organism>
<dbReference type="NCBIfam" id="TIGR01404">
    <property type="entry name" value="FlhB_rel_III"/>
    <property type="match status" value="1"/>
</dbReference>
<feature type="compositionally biased region" description="Basic and acidic residues" evidence="7">
    <location>
        <begin position="1"/>
        <end position="13"/>
    </location>
</feature>
<dbReference type="SUPFAM" id="SSF160544">
    <property type="entry name" value="EscU C-terminal domain-like"/>
    <property type="match status" value="1"/>
</dbReference>
<evidence type="ECO:0000313" key="10">
    <source>
        <dbReference type="Proteomes" id="UP001194714"/>
    </source>
</evidence>
<evidence type="ECO:0000256" key="3">
    <source>
        <dbReference type="ARBA" id="ARBA00022475"/>
    </source>
</evidence>
<accession>A0ABS0AWN2</accession>
<dbReference type="Proteomes" id="UP001194714">
    <property type="component" value="Unassembled WGS sequence"/>
</dbReference>
<evidence type="ECO:0000256" key="5">
    <source>
        <dbReference type="ARBA" id="ARBA00022989"/>
    </source>
</evidence>
<dbReference type="InterPro" id="IPR029025">
    <property type="entry name" value="T3SS_substrate_exporter_C"/>
</dbReference>